<keyword evidence="7 13" id="KW-0472">Membrane</keyword>
<evidence type="ECO:0000256" key="11">
    <source>
        <dbReference type="ARBA" id="ARBA00023667"/>
    </source>
</evidence>
<feature type="transmembrane region" description="Helical" evidence="13">
    <location>
        <begin position="40"/>
        <end position="61"/>
    </location>
</feature>
<sequence length="197" mass="20768">MSRSDHVSGGGAGVAVAAVTALAGVALVVTAWFVVGSSHAVFPALVTCLWVGAAAFVGPGVGDSIPVHWTRVSSRELNWHRRLGVARFDRLLEWIGWNRVVRAMRGAAAPLDRSAVGDLQRHVRAAMAGHAMAAVVHLAVTVACLLAGSMVSAAVTAAAGAVLHGWPMLLQRSTLARIQRLRRTRSVHSSWHEENGP</sequence>
<comment type="caution">
    <text evidence="14">The sequence shown here is derived from an EMBL/GenBank/DDBJ whole genome shotgun (WGS) entry which is preliminary data.</text>
</comment>
<organism evidence="14 15">
    <name type="scientific">Cellulomonas fengjieae</name>
    <dbReference type="NCBI Taxonomy" id="2819978"/>
    <lineage>
        <taxon>Bacteria</taxon>
        <taxon>Bacillati</taxon>
        <taxon>Actinomycetota</taxon>
        <taxon>Actinomycetes</taxon>
        <taxon>Micrococcales</taxon>
        <taxon>Cellulomonadaceae</taxon>
        <taxon>Cellulomonas</taxon>
    </lineage>
</organism>
<evidence type="ECO:0000256" key="10">
    <source>
        <dbReference type="ARBA" id="ARBA00023603"/>
    </source>
</evidence>
<evidence type="ECO:0000256" key="7">
    <source>
        <dbReference type="ARBA" id="ARBA00023136"/>
    </source>
</evidence>
<accession>A0ABS3SIM4</accession>
<proteinExistence type="inferred from homology"/>
<keyword evidence="8" id="KW-0012">Acyltransferase</keyword>
<feature type="transmembrane region" description="Helical" evidence="13">
    <location>
        <begin position="131"/>
        <end position="151"/>
    </location>
</feature>
<keyword evidence="6 13" id="KW-1133">Transmembrane helix</keyword>
<name>A0ABS3SIM4_9CELL</name>
<evidence type="ECO:0000256" key="8">
    <source>
        <dbReference type="ARBA" id="ARBA00023315"/>
    </source>
</evidence>
<comment type="function">
    <text evidence="12">Catalyzes the acylation of glycosyl-4,4'-diaponeurosporenoate, i.e. the esterification of glucose at the C6'' position with the carboxyl group of the C(15) fatty acid 12-methyltetradecanoic acid, to yield staphyloxanthin. This is the last step in the biosynthesis of this orange pigment, present in most staphylococci strains.</text>
</comment>
<evidence type="ECO:0000256" key="13">
    <source>
        <dbReference type="SAM" id="Phobius"/>
    </source>
</evidence>
<dbReference type="EMBL" id="JAGFBM010000006">
    <property type="protein sequence ID" value="MBO3085349.1"/>
    <property type="molecule type" value="Genomic_DNA"/>
</dbReference>
<keyword evidence="15" id="KW-1185">Reference proteome</keyword>
<evidence type="ECO:0000256" key="12">
    <source>
        <dbReference type="ARBA" id="ARBA00025324"/>
    </source>
</evidence>
<feature type="transmembrane region" description="Helical" evidence="13">
    <location>
        <begin position="12"/>
        <end position="34"/>
    </location>
</feature>
<protein>
    <recommendedName>
        <fullName evidence="11">Glycosyl-4,4'-diaponeurosporenoate acyltransferase</fullName>
    </recommendedName>
</protein>
<dbReference type="Proteomes" id="UP000678317">
    <property type="component" value="Unassembled WGS sequence"/>
</dbReference>
<dbReference type="Pfam" id="PF18927">
    <property type="entry name" value="CrtO"/>
    <property type="match status" value="1"/>
</dbReference>
<keyword evidence="2" id="KW-1003">Cell membrane</keyword>
<comment type="pathway">
    <text evidence="9">Carotenoid biosynthesis; staphyloxanthin biosynthesis; staphyloxanthin from farnesyl diphosphate: step 5/5.</text>
</comment>
<evidence type="ECO:0000256" key="4">
    <source>
        <dbReference type="ARBA" id="ARBA00022692"/>
    </source>
</evidence>
<gene>
    <name evidence="14" type="ORF">J4035_11930</name>
</gene>
<evidence type="ECO:0000256" key="1">
    <source>
        <dbReference type="ARBA" id="ARBA00004162"/>
    </source>
</evidence>
<evidence type="ECO:0000256" key="2">
    <source>
        <dbReference type="ARBA" id="ARBA00022475"/>
    </source>
</evidence>
<dbReference type="InterPro" id="IPR044021">
    <property type="entry name" value="CrtO"/>
</dbReference>
<keyword evidence="4 13" id="KW-0812">Transmembrane</keyword>
<evidence type="ECO:0000313" key="14">
    <source>
        <dbReference type="EMBL" id="MBO3085349.1"/>
    </source>
</evidence>
<evidence type="ECO:0000313" key="15">
    <source>
        <dbReference type="Proteomes" id="UP000678317"/>
    </source>
</evidence>
<keyword evidence="5" id="KW-0732">Signal</keyword>
<evidence type="ECO:0000256" key="6">
    <source>
        <dbReference type="ARBA" id="ARBA00022989"/>
    </source>
</evidence>
<evidence type="ECO:0000256" key="5">
    <source>
        <dbReference type="ARBA" id="ARBA00022729"/>
    </source>
</evidence>
<reference evidence="14 15" key="1">
    <citation type="submission" date="2021-03" db="EMBL/GenBank/DDBJ databases">
        <title>novel species in genus Cellulomonas.</title>
        <authorList>
            <person name="Zhang G."/>
        </authorList>
    </citation>
    <scope>NUCLEOTIDE SEQUENCE [LARGE SCALE GENOMIC DNA]</scope>
    <source>
        <strain evidence="15">zg-ZUI188</strain>
    </source>
</reference>
<dbReference type="RefSeq" id="WP_208289774.1">
    <property type="nucleotide sequence ID" value="NZ_CP074404.1"/>
</dbReference>
<keyword evidence="3" id="KW-0808">Transferase</keyword>
<comment type="subcellular location">
    <subcellularLocation>
        <location evidence="1">Cell membrane</location>
        <topology evidence="1">Single-pass membrane protein</topology>
    </subcellularLocation>
</comment>
<evidence type="ECO:0000256" key="9">
    <source>
        <dbReference type="ARBA" id="ARBA00023588"/>
    </source>
</evidence>
<evidence type="ECO:0000256" key="3">
    <source>
        <dbReference type="ARBA" id="ARBA00022679"/>
    </source>
</evidence>
<comment type="similarity">
    <text evidence="10">Belongs to the acyltransferase CrtO family.</text>
</comment>